<evidence type="ECO:0000259" key="2">
    <source>
        <dbReference type="Pfam" id="PF03478"/>
    </source>
</evidence>
<protein>
    <recommendedName>
        <fullName evidence="2">KIB1-4 beta-propeller domain-containing protein</fullName>
    </recommendedName>
</protein>
<dbReference type="PANTHER" id="PTHR44259">
    <property type="entry name" value="OS07G0183000 PROTEIN-RELATED"/>
    <property type="match status" value="1"/>
</dbReference>
<organism evidence="3 4">
    <name type="scientific">Cannabis sativa</name>
    <name type="common">Hemp</name>
    <name type="synonym">Marijuana</name>
    <dbReference type="NCBI Taxonomy" id="3483"/>
    <lineage>
        <taxon>Eukaryota</taxon>
        <taxon>Viridiplantae</taxon>
        <taxon>Streptophyta</taxon>
        <taxon>Embryophyta</taxon>
        <taxon>Tracheophyta</taxon>
        <taxon>Spermatophyta</taxon>
        <taxon>Magnoliopsida</taxon>
        <taxon>eudicotyledons</taxon>
        <taxon>Gunneridae</taxon>
        <taxon>Pentapetalae</taxon>
        <taxon>rosids</taxon>
        <taxon>fabids</taxon>
        <taxon>Rosales</taxon>
        <taxon>Cannabaceae</taxon>
        <taxon>Cannabis</taxon>
    </lineage>
</organism>
<dbReference type="OMA" id="DSEEWEW"/>
<reference evidence="3" key="1">
    <citation type="submission" date="2018-11" db="EMBL/GenBank/DDBJ databases">
        <authorList>
            <person name="Grassa J C."/>
        </authorList>
    </citation>
    <scope>NUCLEOTIDE SEQUENCE [LARGE SCALE GENOMIC DNA]</scope>
</reference>
<accession>A0A803NG69</accession>
<dbReference type="Gramene" id="evm.model.01.1240">
    <property type="protein sequence ID" value="cds.evm.model.01.1240"/>
    <property type="gene ID" value="evm.TU.01.1240"/>
</dbReference>
<dbReference type="Pfam" id="PF03478">
    <property type="entry name" value="Beta-prop_KIB1-4"/>
    <property type="match status" value="1"/>
</dbReference>
<reference evidence="3" key="2">
    <citation type="submission" date="2021-03" db="UniProtKB">
        <authorList>
            <consortium name="EnsemblPlants"/>
        </authorList>
    </citation>
    <scope>IDENTIFICATION</scope>
</reference>
<name>A0A803NG69_CANSA</name>
<dbReference type="InterPro" id="IPR050942">
    <property type="entry name" value="F-box_BR-signaling"/>
</dbReference>
<feature type="domain" description="KIB1-4 beta-propeller" evidence="2">
    <location>
        <begin position="107"/>
        <end position="372"/>
    </location>
</feature>
<evidence type="ECO:0000313" key="4">
    <source>
        <dbReference type="Proteomes" id="UP000596661"/>
    </source>
</evidence>
<proteinExistence type="predicted"/>
<dbReference type="InterPro" id="IPR005174">
    <property type="entry name" value="KIB1-4_b-propeller"/>
</dbReference>
<evidence type="ECO:0000256" key="1">
    <source>
        <dbReference type="SAM" id="MobiDB-lite"/>
    </source>
</evidence>
<dbReference type="AlphaFoldDB" id="A0A803NG69"/>
<dbReference type="EnsemblPlants" id="evm.model.01.1240">
    <property type="protein sequence ID" value="cds.evm.model.01.1240"/>
    <property type="gene ID" value="evm.TU.01.1240"/>
</dbReference>
<dbReference type="Proteomes" id="UP000596661">
    <property type="component" value="Chromosome 1"/>
</dbReference>
<dbReference type="OrthoDB" id="1855887at2759"/>
<feature type="region of interest" description="Disordered" evidence="1">
    <location>
        <begin position="410"/>
        <end position="430"/>
    </location>
</feature>
<sequence length="430" mass="49785">MDHPVFISRRIKPTLELNPDWTDLPDHILDLIFEKIKTVRDSLVFGTICVKWYQIFMHNRSKLVKLIRHLEPKLLFPIESEAHNSWSVCSINSEHKNVFGSDLLLPSYNKPFSGSSEGWLATLDDNFGFTLFKPFMRNEERSTVHLPPLFPPSDALVVKKLLAYREYYVMKFTTFTPDPVLNPNNFIMVAIYGPSCELAYIRTSKDAAWTHIPSLLDTYFSDVLYYNDTFYALYDKGGLVAFDISEDSSQAQPIMKLIVRNRMTPAEKNRYICRRYLVESYKGELLQVQRYRESRVAHVTKEFKVFKLSFDQSQWVEINYLEDEALFIGDSTSVSVDTSSTSTQCQSNCIYFVDDKDTIGFDVGPLDCGVYNLKTRSVFRLFNIDVRLFPKMSERIPFWVAPTVFSRGSEAQKGTSSHHRQQGQQKLFIS</sequence>
<dbReference type="EMBL" id="UZAU01000024">
    <property type="status" value="NOT_ANNOTATED_CDS"/>
    <property type="molecule type" value="Genomic_DNA"/>
</dbReference>
<gene>
    <name evidence="3" type="primary">LOC115707424</name>
</gene>
<dbReference type="PANTHER" id="PTHR44259:SF107">
    <property type="entry name" value="F-BOX PROTEIN SKIP23-LIKE"/>
    <property type="match status" value="1"/>
</dbReference>
<keyword evidence="4" id="KW-1185">Reference proteome</keyword>
<evidence type="ECO:0000313" key="3">
    <source>
        <dbReference type="EnsemblPlants" id="cds.evm.model.01.1240"/>
    </source>
</evidence>